<feature type="signal peptide" evidence="1">
    <location>
        <begin position="1"/>
        <end position="32"/>
    </location>
</feature>
<dbReference type="EMBL" id="JACHLK010000001">
    <property type="protein sequence ID" value="MBB6557850.1"/>
    <property type="molecule type" value="Genomic_DNA"/>
</dbReference>
<name>A0A7X0U7U5_9BURK</name>
<dbReference type="InterPro" id="IPR022548">
    <property type="entry name" value="DUF2846"/>
</dbReference>
<keyword evidence="1" id="KW-0732">Signal</keyword>
<dbReference type="RefSeq" id="WP_184855271.1">
    <property type="nucleotide sequence ID" value="NZ_JACHLK010000001.1"/>
</dbReference>
<proteinExistence type="predicted"/>
<dbReference type="AlphaFoldDB" id="A0A7X0U7U5"/>
<sequence length="279" mass="28766">MRFLTTTNTLRALVLSAAAVALVGCTAPRATADADQKAKQFTAQAQTASLYIYRSEMTGASAPMTVSVNNQSLGKTNARTYYQLEVAPGSYTVVSSADNTSTVSFDAEAGKSYYVWQKVTMSLGSGTARAQVSLVNEAQGQKGVLASKLLTTKVRPSAFGVAQAAGSIPEVPAPTPVARPAAQGPRPASATATAAMSMPHYVPDAKPVGRAARPAAAPTAAAVPAVSPAQPAPVATAAAAPTPTGTKESRLQWLKQMRDANLITSGEYETKRQQVLSAP</sequence>
<gene>
    <name evidence="3" type="ORF">HNP48_000514</name>
</gene>
<feature type="chain" id="PRO_5031367266" description="DUF2846 domain-containing protein" evidence="1">
    <location>
        <begin position="33"/>
        <end position="279"/>
    </location>
</feature>
<comment type="caution">
    <text evidence="3">The sequence shown here is derived from an EMBL/GenBank/DDBJ whole genome shotgun (WGS) entry which is preliminary data.</text>
</comment>
<evidence type="ECO:0000259" key="2">
    <source>
        <dbReference type="Pfam" id="PF11008"/>
    </source>
</evidence>
<evidence type="ECO:0000313" key="3">
    <source>
        <dbReference type="EMBL" id="MBB6557850.1"/>
    </source>
</evidence>
<dbReference type="Proteomes" id="UP000575083">
    <property type="component" value="Unassembled WGS sequence"/>
</dbReference>
<protein>
    <recommendedName>
        <fullName evidence="2">DUF2846 domain-containing protein</fullName>
    </recommendedName>
</protein>
<feature type="domain" description="DUF2846" evidence="2">
    <location>
        <begin position="45"/>
        <end position="122"/>
    </location>
</feature>
<keyword evidence="4" id="KW-1185">Reference proteome</keyword>
<reference evidence="3 4" key="1">
    <citation type="submission" date="2020-08" db="EMBL/GenBank/DDBJ databases">
        <title>Functional genomics of gut bacteria from endangered species of beetles.</title>
        <authorList>
            <person name="Carlos-Shanley C."/>
        </authorList>
    </citation>
    <scope>NUCLEOTIDE SEQUENCE [LARGE SCALE GENOMIC DNA]</scope>
    <source>
        <strain evidence="3 4">S00198</strain>
    </source>
</reference>
<evidence type="ECO:0000256" key="1">
    <source>
        <dbReference type="SAM" id="SignalP"/>
    </source>
</evidence>
<organism evidence="3 4">
    <name type="scientific">Acidovorax soli</name>
    <dbReference type="NCBI Taxonomy" id="592050"/>
    <lineage>
        <taxon>Bacteria</taxon>
        <taxon>Pseudomonadati</taxon>
        <taxon>Pseudomonadota</taxon>
        <taxon>Betaproteobacteria</taxon>
        <taxon>Burkholderiales</taxon>
        <taxon>Comamonadaceae</taxon>
        <taxon>Acidovorax</taxon>
    </lineage>
</organism>
<dbReference type="PROSITE" id="PS51257">
    <property type="entry name" value="PROKAR_LIPOPROTEIN"/>
    <property type="match status" value="1"/>
</dbReference>
<dbReference type="Pfam" id="PF11008">
    <property type="entry name" value="DUF2846"/>
    <property type="match status" value="1"/>
</dbReference>
<accession>A0A7X0U7U5</accession>
<evidence type="ECO:0000313" key="4">
    <source>
        <dbReference type="Proteomes" id="UP000575083"/>
    </source>
</evidence>